<proteinExistence type="inferred from homology"/>
<accession>A0A1U7HMB0</accession>
<dbReference type="InterPro" id="IPR051399">
    <property type="entry name" value="RNA-guided_DNA_endo/Transpos"/>
</dbReference>
<dbReference type="GO" id="GO:0032196">
    <property type="term" value="P:transposition"/>
    <property type="evidence" value="ECO:0007669"/>
    <property type="project" value="UniProtKB-KW"/>
</dbReference>
<dbReference type="NCBIfam" id="TIGR01766">
    <property type="entry name" value="IS200/IS605 family accessory protein TnpB-like domain"/>
    <property type="match status" value="1"/>
</dbReference>
<evidence type="ECO:0000313" key="11">
    <source>
        <dbReference type="EMBL" id="OKH24694.1"/>
    </source>
</evidence>
<dbReference type="GO" id="GO:0046872">
    <property type="term" value="F:metal ion binding"/>
    <property type="evidence" value="ECO:0007669"/>
    <property type="project" value="UniProtKB-KW"/>
</dbReference>
<dbReference type="InterPro" id="IPR001959">
    <property type="entry name" value="Transposase"/>
</dbReference>
<evidence type="ECO:0000256" key="2">
    <source>
        <dbReference type="ARBA" id="ARBA00011044"/>
    </source>
</evidence>
<dbReference type="EMBL" id="MRCC01000012">
    <property type="protein sequence ID" value="OKH24694.1"/>
    <property type="molecule type" value="Genomic_DNA"/>
</dbReference>
<evidence type="ECO:0000259" key="10">
    <source>
        <dbReference type="Pfam" id="PF12323"/>
    </source>
</evidence>
<dbReference type="Proteomes" id="UP000185984">
    <property type="component" value="Unassembled WGS sequence"/>
</dbReference>
<dbReference type="GO" id="GO:0006310">
    <property type="term" value="P:DNA recombination"/>
    <property type="evidence" value="ECO:0007669"/>
    <property type="project" value="UniProtKB-KW"/>
</dbReference>
<dbReference type="PANTHER" id="PTHR30405:SF25">
    <property type="entry name" value="RNA-GUIDED DNA ENDONUCLEASE INSQ-RELATED"/>
    <property type="match status" value="1"/>
</dbReference>
<evidence type="ECO:0000256" key="1">
    <source>
        <dbReference type="ARBA" id="ARBA00008761"/>
    </source>
</evidence>
<dbReference type="Pfam" id="PF12323">
    <property type="entry name" value="HTH_OrfB_IS605"/>
    <property type="match status" value="1"/>
</dbReference>
<dbReference type="InterPro" id="IPR053522">
    <property type="entry name" value="RNA-guided_endonuclease_TnpB"/>
</dbReference>
<dbReference type="AlphaFoldDB" id="A0A1U7HMB0"/>
<comment type="similarity">
    <text evidence="2">In the N-terminal section; belongs to the transposase 2 family.</text>
</comment>
<organism evidence="11 12">
    <name type="scientific">Chroogloeocystis siderophila 5.2 s.c.1</name>
    <dbReference type="NCBI Taxonomy" id="247279"/>
    <lineage>
        <taxon>Bacteria</taxon>
        <taxon>Bacillati</taxon>
        <taxon>Cyanobacteriota</taxon>
        <taxon>Cyanophyceae</taxon>
        <taxon>Oscillatoriophycideae</taxon>
        <taxon>Chroococcales</taxon>
        <taxon>Chroococcaceae</taxon>
        <taxon>Chroogloeocystis</taxon>
    </lineage>
</organism>
<dbReference type="Pfam" id="PF01385">
    <property type="entry name" value="OrfB_IS605"/>
    <property type="match status" value="1"/>
</dbReference>
<evidence type="ECO:0000259" key="9">
    <source>
        <dbReference type="Pfam" id="PF07282"/>
    </source>
</evidence>
<evidence type="ECO:0000256" key="4">
    <source>
        <dbReference type="ARBA" id="ARBA00022723"/>
    </source>
</evidence>
<dbReference type="OrthoDB" id="443538at2"/>
<comment type="caution">
    <text evidence="11">The sequence shown here is derived from an EMBL/GenBank/DDBJ whole genome shotgun (WGS) entry which is preliminary data.</text>
</comment>
<dbReference type="NCBIfam" id="NF040570">
    <property type="entry name" value="guided_TnpB"/>
    <property type="match status" value="1"/>
</dbReference>
<evidence type="ECO:0000256" key="7">
    <source>
        <dbReference type="ARBA" id="ARBA00023172"/>
    </source>
</evidence>
<keyword evidence="5" id="KW-0862">Zinc</keyword>
<dbReference type="NCBIfam" id="NF038281">
    <property type="entry name" value="IS200_TnpB"/>
    <property type="match status" value="1"/>
</dbReference>
<feature type="domain" description="Transposase putative helix-turn-helix" evidence="10">
    <location>
        <begin position="1"/>
        <end position="47"/>
    </location>
</feature>
<feature type="domain" description="Probable transposase IS891/IS1136/IS1341" evidence="8">
    <location>
        <begin position="163"/>
        <end position="273"/>
    </location>
</feature>
<comment type="similarity">
    <text evidence="1">In the C-terminal section; belongs to the transposase 35 family.</text>
</comment>
<evidence type="ECO:0000256" key="3">
    <source>
        <dbReference type="ARBA" id="ARBA00022578"/>
    </source>
</evidence>
<evidence type="ECO:0000259" key="8">
    <source>
        <dbReference type="Pfam" id="PF01385"/>
    </source>
</evidence>
<dbReference type="PANTHER" id="PTHR30405">
    <property type="entry name" value="TRANSPOSASE"/>
    <property type="match status" value="1"/>
</dbReference>
<evidence type="ECO:0000313" key="12">
    <source>
        <dbReference type="Proteomes" id="UP000185984"/>
    </source>
</evidence>
<keyword evidence="3" id="KW-0815">Transposition</keyword>
<dbReference type="RefSeq" id="WP_073550419.1">
    <property type="nucleotide sequence ID" value="NZ_CAWMVK010000004.1"/>
</dbReference>
<reference evidence="11 12" key="1">
    <citation type="submission" date="2016-11" db="EMBL/GenBank/DDBJ databases">
        <title>Draft Genome Sequences of Nine Cyanobacterial Strains from Diverse Habitats.</title>
        <authorList>
            <person name="Zhu T."/>
            <person name="Hou S."/>
            <person name="Lu X."/>
            <person name="Hess W.R."/>
        </authorList>
    </citation>
    <scope>NUCLEOTIDE SEQUENCE [LARGE SCALE GENOMIC DNA]</scope>
    <source>
        <strain evidence="11 12">5.2 s.c.1</strain>
    </source>
</reference>
<keyword evidence="6" id="KW-0238">DNA-binding</keyword>
<dbReference type="Pfam" id="PF07282">
    <property type="entry name" value="Cas12f1-like_TNB"/>
    <property type="match status" value="1"/>
</dbReference>
<evidence type="ECO:0000256" key="6">
    <source>
        <dbReference type="ARBA" id="ARBA00023125"/>
    </source>
</evidence>
<gene>
    <name evidence="11" type="ORF">NIES1031_15450</name>
</gene>
<dbReference type="InterPro" id="IPR010095">
    <property type="entry name" value="Cas12f1-like_TNB"/>
</dbReference>
<name>A0A1U7HMB0_9CHRO</name>
<protein>
    <submittedName>
        <fullName evidence="11">Transposase</fullName>
    </submittedName>
</protein>
<dbReference type="GO" id="GO:0003677">
    <property type="term" value="F:DNA binding"/>
    <property type="evidence" value="ECO:0007669"/>
    <property type="project" value="UniProtKB-KW"/>
</dbReference>
<evidence type="ECO:0000256" key="5">
    <source>
        <dbReference type="ARBA" id="ARBA00022833"/>
    </source>
</evidence>
<sequence>MGNKAYKFRLYPNKEQSAFLAKCFGCSRFVYNHFLRLTIDVYAESKKSLRYKEWAKLLTGLKSEFEWLKEVNSQALQQTLKDLESAFVRFFKKLGGFPNFKKKSNRQSFRVPQHFSIDTRGFLKLPKMTPIKMVIHREILGTPKNVTISKTPSGKYYASIVTEQDLPHAPLNGDKIGLDLGLKEFAITSKGEKFENPRYFQKSLRRLKIRQRRLTRKASCSNNRNKVRLVVAKIHEKVANQRQDYQHKISLKLVSENQRISAESLNIKGMVNNRKLAKQINDVSWGNFLTMLEYKGDIYGCEVHYVDRFFPSSKRCSNCGYIKQDLTLAIREWECPECKSFWDRDINAALNLMLFSESKIPLEEGKSTPDQLVARLGMNRDTGSGQEATGSATLHLWYFTYS</sequence>
<keyword evidence="4" id="KW-0479">Metal-binding</keyword>
<feature type="domain" description="Cas12f1-like TNB" evidence="9">
    <location>
        <begin position="285"/>
        <end position="352"/>
    </location>
</feature>
<dbReference type="InterPro" id="IPR021027">
    <property type="entry name" value="Transposase_put_HTH"/>
</dbReference>
<keyword evidence="7" id="KW-0233">DNA recombination</keyword>
<keyword evidence="12" id="KW-1185">Reference proteome</keyword>